<gene>
    <name evidence="1" type="ORF">ABP1_00015</name>
</gene>
<keyword evidence="2" id="KW-1185">Reference proteome</keyword>
<sequence length="72" mass="8008">MSNQGLKDGVLAEPVNTSELIYRALKTGMCTLAELKTTLDLEDVLDIIECWQVTQYNETKIKHLVNKGAKNG</sequence>
<protein>
    <submittedName>
        <fullName evidence="1">Tail-fiber/lysozyme protein</fullName>
    </submittedName>
</protein>
<dbReference type="EMBL" id="KY829116">
    <property type="protein sequence ID" value="ARQ94736.1"/>
    <property type="molecule type" value="Genomic_DNA"/>
</dbReference>
<proteinExistence type="predicted"/>
<evidence type="ECO:0000313" key="1">
    <source>
        <dbReference type="EMBL" id="ARQ94736.1"/>
    </source>
</evidence>
<reference evidence="1" key="1">
    <citation type="submission" date="2017-08" db="EMBL/GenBank/DDBJ databases">
        <title>The complete genome of Acinetobacter baumannii phage WCHABP1.</title>
        <authorList>
            <person name="Zhou W."/>
            <person name="Feng Y."/>
            <person name="Zong Z."/>
        </authorList>
    </citation>
    <scope>NUCLEOTIDE SEQUENCE [LARGE SCALE GENOMIC DNA]</scope>
</reference>
<dbReference type="Proteomes" id="UP000223264">
    <property type="component" value="Segment"/>
</dbReference>
<evidence type="ECO:0000313" key="2">
    <source>
        <dbReference type="Proteomes" id="UP000223264"/>
    </source>
</evidence>
<organism evidence="1 2">
    <name type="scientific">Acinetobacter phage WCHABP1</name>
    <dbReference type="NCBI Taxonomy" id="1983409"/>
    <lineage>
        <taxon>Viruses</taxon>
        <taxon>Duplodnaviria</taxon>
        <taxon>Heunggongvirae</taxon>
        <taxon>Uroviricota</taxon>
        <taxon>Caudoviricetes</taxon>
        <taxon>Obolenskvirus</taxon>
        <taxon>Obolenskvirus WCHABP1</taxon>
    </lineage>
</organism>
<dbReference type="OrthoDB" id="22035at10239"/>
<accession>A0A1X9SF78</accession>
<name>A0A1X9SF78_9CAUD</name>